<keyword evidence="2" id="KW-1185">Reference proteome</keyword>
<reference evidence="1 2" key="1">
    <citation type="submission" date="2014-08" db="EMBL/GenBank/DDBJ databases">
        <title>Complete genome of a marine bacteria Jeotgalibacillus malaysiensis.</title>
        <authorList>
            <person name="Yaakop A.S."/>
            <person name="Chan K.-G."/>
            <person name="Goh K.M."/>
        </authorList>
    </citation>
    <scope>NUCLEOTIDE SEQUENCE [LARGE SCALE GENOMIC DNA]</scope>
    <source>
        <strain evidence="1 2">D5</strain>
    </source>
</reference>
<dbReference type="KEGG" id="jeo:JMA_22200"/>
<dbReference type="HOGENOM" id="CLU_2167550_0_0_9"/>
<gene>
    <name evidence="1" type="ORF">JMA_22200</name>
</gene>
<sequence>MTNPGDFKQRLVFMQPTPKNSSGYRSAEKTEYLRSRAQLKTLKGNAFYTAASENNESNRRFIIRYRKELDIGVRPKGLTVFWKGIEHEIESIENDDGLNKTMTVFAKAVS</sequence>
<dbReference type="NCBIfam" id="TIGR01563">
    <property type="entry name" value="gp16_SPP1"/>
    <property type="match status" value="1"/>
</dbReference>
<dbReference type="OrthoDB" id="9808209at2"/>
<dbReference type="Proteomes" id="UP000031449">
    <property type="component" value="Chromosome"/>
</dbReference>
<evidence type="ECO:0008006" key="3">
    <source>
        <dbReference type="Google" id="ProtNLM"/>
    </source>
</evidence>
<dbReference type="EMBL" id="CP009416">
    <property type="protein sequence ID" value="AJD91537.1"/>
    <property type="molecule type" value="Genomic_DNA"/>
</dbReference>
<dbReference type="BioCyc" id="JESP1508404:G14D9-11475-MONOMER"/>
<name>A0A0B5AS69_9BACL</name>
<proteinExistence type="predicted"/>
<organism evidence="1 2">
    <name type="scientific">Jeotgalibacillus malaysiensis</name>
    <dbReference type="NCBI Taxonomy" id="1508404"/>
    <lineage>
        <taxon>Bacteria</taxon>
        <taxon>Bacillati</taxon>
        <taxon>Bacillota</taxon>
        <taxon>Bacilli</taxon>
        <taxon>Bacillales</taxon>
        <taxon>Caryophanaceae</taxon>
        <taxon>Jeotgalibacillus</taxon>
    </lineage>
</organism>
<dbReference type="Gene3D" id="2.40.10.270">
    <property type="entry name" value="Bacteriophage SPP1 head-tail adaptor protein"/>
    <property type="match status" value="1"/>
</dbReference>
<dbReference type="AlphaFoldDB" id="A0A0B5AS69"/>
<dbReference type="Pfam" id="PF05521">
    <property type="entry name" value="Phage_HCP"/>
    <property type="match status" value="1"/>
</dbReference>
<accession>A0A0B5AS69</accession>
<protein>
    <recommendedName>
        <fullName evidence="3">Head-tail adaptor protein</fullName>
    </recommendedName>
</protein>
<dbReference type="InterPro" id="IPR008767">
    <property type="entry name" value="Phage_SPP1_head-tail_adaptor"/>
</dbReference>
<dbReference type="STRING" id="1508404.JMA_22200"/>
<evidence type="ECO:0000313" key="1">
    <source>
        <dbReference type="EMBL" id="AJD91537.1"/>
    </source>
</evidence>
<dbReference type="InterPro" id="IPR038666">
    <property type="entry name" value="SSP1_head-tail_sf"/>
</dbReference>
<evidence type="ECO:0000313" key="2">
    <source>
        <dbReference type="Proteomes" id="UP000031449"/>
    </source>
</evidence>